<evidence type="ECO:0000256" key="2">
    <source>
        <dbReference type="ARBA" id="ARBA00022448"/>
    </source>
</evidence>
<sequence>MYNRPSDRYAADRTAEDIEGQNDEALEGLSQKVKLLKNITINIGNEVRDSTKMLNGMNDTFGETGNFLGGTMKKMQKMARRQGGQWCLWMVFLGIVATVFFWTWLWRRLQSIDLSDTLFPPAASGTYACDISDYAHEHVGGIHAYGYSVSISCRETVTGPKHPRLRELETERQQLLKQIESLRIALGRAEGEACNERELRTARTHSAAETFAGLIDCALPHDVCIDFPRWGRQIWSNEANASPYFKDLFSSGFGEAISVAANEHSVAEPADDHPPYSFEESDDETDSFFFPRSAAPAAKHPIPVKKITVVDTAYATYRVVLIWLRTEHIDFAPLISSFRTAGDLPDVAVAARLKKLGAVDDETDDASSPAARLLCAASPKSVYRLADLLSLEELKALALDNLVTQLTSANAAYELYTDVATCNAPVRDAVLAYVVENWDTVKTAAATQEMERLAREGELPKEALGTAMLLAKRLADRQTEQMNALCDQEYILRTLRSIFGLTQ</sequence>
<dbReference type="InterPro" id="IPR011333">
    <property type="entry name" value="SKP1/BTB/POZ_sf"/>
</dbReference>
<comment type="subcellular location">
    <subcellularLocation>
        <location evidence="8">Endomembrane system</location>
        <topology evidence="8">Single-pass type IV membrane protein</topology>
    </subcellularLocation>
    <subcellularLocation>
        <location evidence="1">Golgi apparatus membrane</location>
    </subcellularLocation>
</comment>
<feature type="coiled-coil region" evidence="9">
    <location>
        <begin position="165"/>
        <end position="192"/>
    </location>
</feature>
<dbReference type="PROSITE" id="PS50192">
    <property type="entry name" value="T_SNARE"/>
    <property type="match status" value="1"/>
</dbReference>
<dbReference type="CDD" id="cd15853">
    <property type="entry name" value="SNARE_Bet1"/>
    <property type="match status" value="1"/>
</dbReference>
<evidence type="ECO:0000256" key="5">
    <source>
        <dbReference type="ARBA" id="ARBA00022989"/>
    </source>
</evidence>
<evidence type="ECO:0000256" key="1">
    <source>
        <dbReference type="ARBA" id="ARBA00004394"/>
    </source>
</evidence>
<evidence type="ECO:0000256" key="9">
    <source>
        <dbReference type="SAM" id="Coils"/>
    </source>
</evidence>
<keyword evidence="6" id="KW-0333">Golgi apparatus</keyword>
<keyword evidence="5 10" id="KW-1133">Transmembrane helix</keyword>
<dbReference type="AlphaFoldDB" id="A0AAV5GBM2"/>
<gene>
    <name evidence="12" type="ORF">Rhopal_000789-T1</name>
</gene>
<feature type="domain" description="T-SNARE coiled-coil homology" evidence="11">
    <location>
        <begin position="16"/>
        <end position="78"/>
    </location>
</feature>
<evidence type="ECO:0000256" key="4">
    <source>
        <dbReference type="ARBA" id="ARBA00022927"/>
    </source>
</evidence>
<proteinExistence type="predicted"/>
<reference evidence="12 13" key="1">
    <citation type="submission" date="2021-12" db="EMBL/GenBank/DDBJ databases">
        <title>High titer production of polyol ester of fatty acids by Rhodotorula paludigena BS15 towards product separation-free biomass refinery.</title>
        <authorList>
            <person name="Mano J."/>
            <person name="Ono H."/>
            <person name="Tanaka T."/>
            <person name="Naito K."/>
            <person name="Sushida H."/>
            <person name="Ike M."/>
            <person name="Tokuyasu K."/>
            <person name="Kitaoka M."/>
        </authorList>
    </citation>
    <scope>NUCLEOTIDE SEQUENCE [LARGE SCALE GENOMIC DNA]</scope>
    <source>
        <strain evidence="12 13">BS15</strain>
    </source>
</reference>
<dbReference type="SUPFAM" id="SSF58038">
    <property type="entry name" value="SNARE fusion complex"/>
    <property type="match status" value="1"/>
</dbReference>
<evidence type="ECO:0000256" key="8">
    <source>
        <dbReference type="ARBA" id="ARBA00046280"/>
    </source>
</evidence>
<dbReference type="Proteomes" id="UP001342314">
    <property type="component" value="Unassembled WGS sequence"/>
</dbReference>
<keyword evidence="7 10" id="KW-0472">Membrane</keyword>
<dbReference type="Gene3D" id="1.20.5.110">
    <property type="match status" value="1"/>
</dbReference>
<dbReference type="FunFam" id="1.20.5.110:FF:000057">
    <property type="entry name" value="SNARE complex subunit (Bet1), putative"/>
    <property type="match status" value="1"/>
</dbReference>
<comment type="caution">
    <text evidence="12">The sequence shown here is derived from an EMBL/GenBank/DDBJ whole genome shotgun (WGS) entry which is preliminary data.</text>
</comment>
<dbReference type="InterPro" id="IPR000727">
    <property type="entry name" value="T_SNARE_dom"/>
</dbReference>
<dbReference type="Gene3D" id="3.30.710.10">
    <property type="entry name" value="Potassium Channel Kv1.1, Chain A"/>
    <property type="match status" value="1"/>
</dbReference>
<evidence type="ECO:0000256" key="3">
    <source>
        <dbReference type="ARBA" id="ARBA00022692"/>
    </source>
</evidence>
<evidence type="ECO:0000259" key="11">
    <source>
        <dbReference type="PROSITE" id="PS50192"/>
    </source>
</evidence>
<organism evidence="12 13">
    <name type="scientific">Rhodotorula paludigena</name>
    <dbReference type="NCBI Taxonomy" id="86838"/>
    <lineage>
        <taxon>Eukaryota</taxon>
        <taxon>Fungi</taxon>
        <taxon>Dikarya</taxon>
        <taxon>Basidiomycota</taxon>
        <taxon>Pucciniomycotina</taxon>
        <taxon>Microbotryomycetes</taxon>
        <taxon>Sporidiobolales</taxon>
        <taxon>Sporidiobolaceae</taxon>
        <taxon>Rhodotorula</taxon>
    </lineage>
</organism>
<dbReference type="EMBL" id="BQKY01000002">
    <property type="protein sequence ID" value="GJN87834.1"/>
    <property type="molecule type" value="Genomic_DNA"/>
</dbReference>
<keyword evidence="4" id="KW-0653">Protein transport</keyword>
<evidence type="ECO:0000313" key="13">
    <source>
        <dbReference type="Proteomes" id="UP001342314"/>
    </source>
</evidence>
<dbReference type="InterPro" id="IPR039899">
    <property type="entry name" value="BET1_SNARE"/>
</dbReference>
<keyword evidence="13" id="KW-1185">Reference proteome</keyword>
<evidence type="ECO:0000313" key="12">
    <source>
        <dbReference type="EMBL" id="GJN87834.1"/>
    </source>
</evidence>
<protein>
    <recommendedName>
        <fullName evidence="11">t-SNARE coiled-coil homology domain-containing protein</fullName>
    </recommendedName>
</protein>
<dbReference type="PANTHER" id="PTHR12791">
    <property type="entry name" value="GOLGI SNARE BET1-RELATED"/>
    <property type="match status" value="1"/>
</dbReference>
<evidence type="ECO:0000256" key="6">
    <source>
        <dbReference type="ARBA" id="ARBA00023034"/>
    </source>
</evidence>
<feature type="transmembrane region" description="Helical" evidence="10">
    <location>
        <begin position="86"/>
        <end position="106"/>
    </location>
</feature>
<evidence type="ECO:0000256" key="10">
    <source>
        <dbReference type="SAM" id="Phobius"/>
    </source>
</evidence>
<keyword evidence="9" id="KW-0175">Coiled coil</keyword>
<keyword evidence="2" id="KW-0813">Transport</keyword>
<name>A0AAV5GBM2_9BASI</name>
<evidence type="ECO:0000256" key="7">
    <source>
        <dbReference type="ARBA" id="ARBA00023136"/>
    </source>
</evidence>
<dbReference type="SMART" id="SM00397">
    <property type="entry name" value="t_SNARE"/>
    <property type="match status" value="1"/>
</dbReference>
<accession>A0AAV5GBM2</accession>
<dbReference type="GO" id="GO:0015031">
    <property type="term" value="P:protein transport"/>
    <property type="evidence" value="ECO:0007669"/>
    <property type="project" value="UniProtKB-KW"/>
</dbReference>
<dbReference type="GO" id="GO:0000139">
    <property type="term" value="C:Golgi membrane"/>
    <property type="evidence" value="ECO:0007669"/>
    <property type="project" value="UniProtKB-SubCell"/>
</dbReference>
<keyword evidence="3 10" id="KW-0812">Transmembrane</keyword>